<protein>
    <submittedName>
        <fullName evidence="2">Uncharacterized protein</fullName>
    </submittedName>
</protein>
<evidence type="ECO:0000256" key="1">
    <source>
        <dbReference type="SAM" id="MobiDB-lite"/>
    </source>
</evidence>
<evidence type="ECO:0000313" key="2">
    <source>
        <dbReference type="EMBL" id="EGT52965.1"/>
    </source>
</evidence>
<name>G0N505_CAEBE</name>
<organism evidence="3">
    <name type="scientific">Caenorhabditis brenneri</name>
    <name type="common">Nematode worm</name>
    <dbReference type="NCBI Taxonomy" id="135651"/>
    <lineage>
        <taxon>Eukaryota</taxon>
        <taxon>Metazoa</taxon>
        <taxon>Ecdysozoa</taxon>
        <taxon>Nematoda</taxon>
        <taxon>Chromadorea</taxon>
        <taxon>Rhabditida</taxon>
        <taxon>Rhabditina</taxon>
        <taxon>Rhabditomorpha</taxon>
        <taxon>Rhabditoidea</taxon>
        <taxon>Rhabditidae</taxon>
        <taxon>Peloderinae</taxon>
        <taxon>Caenorhabditis</taxon>
    </lineage>
</organism>
<dbReference type="EMBL" id="GL379839">
    <property type="protein sequence ID" value="EGT52965.1"/>
    <property type="molecule type" value="Genomic_DNA"/>
</dbReference>
<sequence length="84" mass="9293">MSSISGDQEDNSLSVKDAEEKIFDVEDDMENNGVVSCLDEDDMPPVEDMDDITDNDTTSNDELLRAATEASLPDDDDELLDFDD</sequence>
<keyword evidence="3" id="KW-1185">Reference proteome</keyword>
<evidence type="ECO:0000313" key="3">
    <source>
        <dbReference type="Proteomes" id="UP000008068"/>
    </source>
</evidence>
<feature type="compositionally biased region" description="Acidic residues" evidence="1">
    <location>
        <begin position="38"/>
        <end position="54"/>
    </location>
</feature>
<reference evidence="3" key="1">
    <citation type="submission" date="2011-07" db="EMBL/GenBank/DDBJ databases">
        <authorList>
            <consortium name="Caenorhabditis brenneri Sequencing and Analysis Consortium"/>
            <person name="Wilson R.K."/>
        </authorList>
    </citation>
    <scope>NUCLEOTIDE SEQUENCE [LARGE SCALE GENOMIC DNA]</scope>
    <source>
        <strain evidence="3">PB2801</strain>
    </source>
</reference>
<proteinExistence type="predicted"/>
<dbReference type="Proteomes" id="UP000008068">
    <property type="component" value="Unassembled WGS sequence"/>
</dbReference>
<dbReference type="HOGENOM" id="CLU_2529467_0_0_1"/>
<dbReference type="InParanoid" id="G0N505"/>
<gene>
    <name evidence="2" type="ORF">CAEBREN_04257</name>
</gene>
<dbReference type="AlphaFoldDB" id="G0N505"/>
<accession>G0N505</accession>
<feature type="region of interest" description="Disordered" evidence="1">
    <location>
        <begin position="23"/>
        <end position="58"/>
    </location>
</feature>